<keyword evidence="5" id="KW-1185">Reference proteome</keyword>
<dbReference type="FunFam" id="3.40.30.10:FF:000034">
    <property type="entry name" value="glutathione S-transferase 1"/>
    <property type="match status" value="1"/>
</dbReference>
<dbReference type="InterPro" id="IPR004045">
    <property type="entry name" value="Glutathione_S-Trfase_N"/>
</dbReference>
<dbReference type="AlphaFoldDB" id="A0A1W4XDF2"/>
<dbReference type="KEGG" id="apln:108743191"/>
<evidence type="ECO:0000256" key="1">
    <source>
        <dbReference type="ARBA" id="ARBA00011738"/>
    </source>
</evidence>
<gene>
    <name evidence="6" type="primary">LOC108743191</name>
</gene>
<comment type="subunit">
    <text evidence="1">Homodimer.</text>
</comment>
<dbReference type="SFLD" id="SFLDG00358">
    <property type="entry name" value="Main_(cytGST)"/>
    <property type="match status" value="1"/>
</dbReference>
<dbReference type="OrthoDB" id="2309723at2759"/>
<dbReference type="PROSITE" id="PS50404">
    <property type="entry name" value="GST_NTER"/>
    <property type="match status" value="1"/>
</dbReference>
<dbReference type="InterPro" id="IPR010987">
    <property type="entry name" value="Glutathione-S-Trfase_C-like"/>
</dbReference>
<dbReference type="InterPro" id="IPR036282">
    <property type="entry name" value="Glutathione-S-Trfase_C_sf"/>
</dbReference>
<dbReference type="PANTHER" id="PTHR43969">
    <property type="entry name" value="GLUTATHIONE S TRANSFERASE D10, ISOFORM A-RELATED"/>
    <property type="match status" value="1"/>
</dbReference>
<proteinExistence type="inferred from homology"/>
<dbReference type="SFLD" id="SFLDS00019">
    <property type="entry name" value="Glutathione_Transferase_(cytos"/>
    <property type="match status" value="1"/>
</dbReference>
<dbReference type="Pfam" id="PF00043">
    <property type="entry name" value="GST_C"/>
    <property type="match status" value="1"/>
</dbReference>
<dbReference type="Gene3D" id="1.20.1050.10">
    <property type="match status" value="1"/>
</dbReference>
<dbReference type="SUPFAM" id="SSF47616">
    <property type="entry name" value="GST C-terminal domain-like"/>
    <property type="match status" value="1"/>
</dbReference>
<evidence type="ECO:0000313" key="6">
    <source>
        <dbReference type="RefSeq" id="XP_018334171.1"/>
    </source>
</evidence>
<organism evidence="5 6">
    <name type="scientific">Agrilus planipennis</name>
    <name type="common">Emerald ash borer</name>
    <name type="synonym">Agrilus marcopoli</name>
    <dbReference type="NCBI Taxonomy" id="224129"/>
    <lineage>
        <taxon>Eukaryota</taxon>
        <taxon>Metazoa</taxon>
        <taxon>Ecdysozoa</taxon>
        <taxon>Arthropoda</taxon>
        <taxon>Hexapoda</taxon>
        <taxon>Insecta</taxon>
        <taxon>Pterygota</taxon>
        <taxon>Neoptera</taxon>
        <taxon>Endopterygota</taxon>
        <taxon>Coleoptera</taxon>
        <taxon>Polyphaga</taxon>
        <taxon>Elateriformia</taxon>
        <taxon>Buprestoidea</taxon>
        <taxon>Buprestidae</taxon>
        <taxon>Agrilinae</taxon>
        <taxon>Agrilus</taxon>
    </lineage>
</organism>
<dbReference type="PROSITE" id="PS50405">
    <property type="entry name" value="GST_CTER"/>
    <property type="match status" value="1"/>
</dbReference>
<dbReference type="Gene3D" id="3.40.30.10">
    <property type="entry name" value="Glutaredoxin"/>
    <property type="match status" value="1"/>
</dbReference>
<dbReference type="GO" id="GO:0004364">
    <property type="term" value="F:glutathione transferase activity"/>
    <property type="evidence" value="ECO:0007669"/>
    <property type="project" value="TreeGrafter"/>
</dbReference>
<evidence type="ECO:0000313" key="5">
    <source>
        <dbReference type="Proteomes" id="UP000192223"/>
    </source>
</evidence>
<evidence type="ECO:0000259" key="3">
    <source>
        <dbReference type="PROSITE" id="PS50404"/>
    </source>
</evidence>
<dbReference type="CDD" id="cd03177">
    <property type="entry name" value="GST_C_Delta_Epsilon"/>
    <property type="match status" value="1"/>
</dbReference>
<feature type="domain" description="GST N-terminal" evidence="3">
    <location>
        <begin position="1"/>
        <end position="82"/>
    </location>
</feature>
<dbReference type="InterPro" id="IPR004046">
    <property type="entry name" value="GST_C"/>
</dbReference>
<dbReference type="InterPro" id="IPR040079">
    <property type="entry name" value="Glutathione_S-Trfase"/>
</dbReference>
<dbReference type="Pfam" id="PF02798">
    <property type="entry name" value="GST_N"/>
    <property type="match status" value="1"/>
</dbReference>
<dbReference type="STRING" id="224129.A0A1W4XDF2"/>
<dbReference type="InParanoid" id="A0A1W4XDF2"/>
<dbReference type="InterPro" id="IPR036249">
    <property type="entry name" value="Thioredoxin-like_sf"/>
</dbReference>
<evidence type="ECO:0000256" key="2">
    <source>
        <dbReference type="RuleBase" id="RU003494"/>
    </source>
</evidence>
<reference evidence="6" key="1">
    <citation type="submission" date="2025-08" db="UniProtKB">
        <authorList>
            <consortium name="RefSeq"/>
        </authorList>
    </citation>
    <scope>IDENTIFICATION</scope>
    <source>
        <tissue evidence="6">Entire body</tissue>
    </source>
</reference>
<sequence>MSILFYHCPLSRSSRGALLAARAIGVNVTIEEVDLLAKEQLKPEFIKVNPQHTVPTLVDRDFVLCESWAIATYLVQAYGKDDNLYPKDPQKRAVVNQMLYFDCTTLTPRINQITHPILFSGQDEVYDEHKIPLEEALGFLDIFLDEKNFVTGKTLTIADCFLIASISTIAAIGWDITPYGNINSWFARCSLEIPGYHEVNQEGAEKYGKLIKSKLASGKL</sequence>
<dbReference type="SUPFAM" id="SSF52833">
    <property type="entry name" value="Thioredoxin-like"/>
    <property type="match status" value="1"/>
</dbReference>
<evidence type="ECO:0000259" key="4">
    <source>
        <dbReference type="PROSITE" id="PS50405"/>
    </source>
</evidence>
<dbReference type="GO" id="GO:0006749">
    <property type="term" value="P:glutathione metabolic process"/>
    <property type="evidence" value="ECO:0007669"/>
    <property type="project" value="TreeGrafter"/>
</dbReference>
<name>A0A1W4XDF2_AGRPL</name>
<dbReference type="GeneID" id="108743191"/>
<dbReference type="RefSeq" id="XP_018334171.1">
    <property type="nucleotide sequence ID" value="XM_018478669.1"/>
</dbReference>
<dbReference type="SFLD" id="SFLDG01153">
    <property type="entry name" value="Main.4:_Theta-like"/>
    <property type="match status" value="1"/>
</dbReference>
<protein>
    <submittedName>
        <fullName evidence="6">Glutathione S-transferase 1-like</fullName>
    </submittedName>
</protein>
<dbReference type="PANTHER" id="PTHR43969:SF9">
    <property type="entry name" value="GLUTATHIONE S TRANSFERASE D10, ISOFORM A-RELATED"/>
    <property type="match status" value="1"/>
</dbReference>
<dbReference type="FunFam" id="1.20.1050.10:FF:000007">
    <property type="entry name" value="Glutathione S-transferase 1-1"/>
    <property type="match status" value="1"/>
</dbReference>
<comment type="similarity">
    <text evidence="2">Belongs to the GST superfamily.</text>
</comment>
<feature type="domain" description="GST C-terminal" evidence="4">
    <location>
        <begin position="88"/>
        <end position="215"/>
    </location>
</feature>
<dbReference type="Proteomes" id="UP000192223">
    <property type="component" value="Unplaced"/>
</dbReference>
<accession>A0A1W4XDF2</accession>